<dbReference type="InterPro" id="IPR002885">
    <property type="entry name" value="PPR_rpt"/>
</dbReference>
<dbReference type="PROSITE" id="PS51375">
    <property type="entry name" value="PPR"/>
    <property type="match status" value="1"/>
</dbReference>
<proteinExistence type="inferred from homology"/>
<dbReference type="EMBL" id="JACMSC010000005">
    <property type="protein sequence ID" value="KAG6521926.1"/>
    <property type="molecule type" value="Genomic_DNA"/>
</dbReference>
<dbReference type="PANTHER" id="PTHR47447:SF22">
    <property type="entry name" value="TETRATRICOPEPTIDE-LIKE HELICAL DOMAIN SUPERFAMILY"/>
    <property type="match status" value="1"/>
</dbReference>
<organism evidence="5 6">
    <name type="scientific">Zingiber officinale</name>
    <name type="common">Ginger</name>
    <name type="synonym">Amomum zingiber</name>
    <dbReference type="NCBI Taxonomy" id="94328"/>
    <lineage>
        <taxon>Eukaryota</taxon>
        <taxon>Viridiplantae</taxon>
        <taxon>Streptophyta</taxon>
        <taxon>Embryophyta</taxon>
        <taxon>Tracheophyta</taxon>
        <taxon>Spermatophyta</taxon>
        <taxon>Magnoliopsida</taxon>
        <taxon>Liliopsida</taxon>
        <taxon>Zingiberales</taxon>
        <taxon>Zingiberaceae</taxon>
        <taxon>Zingiber</taxon>
    </lineage>
</organism>
<dbReference type="Gene3D" id="1.25.40.10">
    <property type="entry name" value="Tetratricopeptide repeat domain"/>
    <property type="match status" value="1"/>
</dbReference>
<evidence type="ECO:0000313" key="5">
    <source>
        <dbReference type="EMBL" id="KAG6521926.1"/>
    </source>
</evidence>
<dbReference type="NCBIfam" id="TIGR00756">
    <property type="entry name" value="PPR"/>
    <property type="match status" value="1"/>
</dbReference>
<dbReference type="AlphaFoldDB" id="A0A8J5LJ28"/>
<sequence length="129" mass="14508">MGLVPDQEIYLILIDGYGTTGDYQKIITLYYEMVHMGLEPNVRFYKSLVQNLCKCGQMSEAEKFIGILGRKGSLLVDFLNVLKSLGHVEKKIHLNEDSSQDPGERNVKGKKSPISRDQLDELVLAAMMS</sequence>
<comment type="similarity">
    <text evidence="1">Belongs to the PPR family. P subfamily.</text>
</comment>
<evidence type="ECO:0000313" key="6">
    <source>
        <dbReference type="Proteomes" id="UP000734854"/>
    </source>
</evidence>
<feature type="region of interest" description="Disordered" evidence="4">
    <location>
        <begin position="93"/>
        <end position="112"/>
    </location>
</feature>
<evidence type="ECO:0008006" key="7">
    <source>
        <dbReference type="Google" id="ProtNLM"/>
    </source>
</evidence>
<keyword evidence="6" id="KW-1185">Reference proteome</keyword>
<dbReference type="InterPro" id="IPR011990">
    <property type="entry name" value="TPR-like_helical_dom_sf"/>
</dbReference>
<dbReference type="Proteomes" id="UP000734854">
    <property type="component" value="Unassembled WGS sequence"/>
</dbReference>
<evidence type="ECO:0000256" key="2">
    <source>
        <dbReference type="ARBA" id="ARBA00022737"/>
    </source>
</evidence>
<accession>A0A8J5LJ28</accession>
<evidence type="ECO:0000256" key="1">
    <source>
        <dbReference type="ARBA" id="ARBA00007626"/>
    </source>
</evidence>
<name>A0A8J5LJ28_ZINOF</name>
<dbReference type="Pfam" id="PF13041">
    <property type="entry name" value="PPR_2"/>
    <property type="match status" value="1"/>
</dbReference>
<feature type="compositionally biased region" description="Basic and acidic residues" evidence="4">
    <location>
        <begin position="93"/>
        <end position="107"/>
    </location>
</feature>
<keyword evidence="2" id="KW-0677">Repeat</keyword>
<evidence type="ECO:0000256" key="4">
    <source>
        <dbReference type="SAM" id="MobiDB-lite"/>
    </source>
</evidence>
<evidence type="ECO:0000256" key="3">
    <source>
        <dbReference type="PROSITE-ProRule" id="PRU00708"/>
    </source>
</evidence>
<reference evidence="5 6" key="1">
    <citation type="submission" date="2020-08" db="EMBL/GenBank/DDBJ databases">
        <title>Plant Genome Project.</title>
        <authorList>
            <person name="Zhang R.-G."/>
        </authorList>
    </citation>
    <scope>NUCLEOTIDE SEQUENCE [LARGE SCALE GENOMIC DNA]</scope>
    <source>
        <tissue evidence="5">Rhizome</tissue>
    </source>
</reference>
<feature type="repeat" description="PPR" evidence="3">
    <location>
        <begin position="6"/>
        <end position="40"/>
    </location>
</feature>
<gene>
    <name evidence="5" type="ORF">ZIOFF_019060</name>
</gene>
<dbReference type="PANTHER" id="PTHR47447">
    <property type="entry name" value="OS03G0856100 PROTEIN"/>
    <property type="match status" value="1"/>
</dbReference>
<protein>
    <recommendedName>
        <fullName evidence="7">Pentatricopeptide repeat-containing protein</fullName>
    </recommendedName>
</protein>
<comment type="caution">
    <text evidence="5">The sequence shown here is derived from an EMBL/GenBank/DDBJ whole genome shotgun (WGS) entry which is preliminary data.</text>
</comment>